<comment type="similarity">
    <text evidence="2">Belongs to the GDT1 family.</text>
</comment>
<feature type="compositionally biased region" description="Low complexity" evidence="6">
    <location>
        <begin position="128"/>
        <end position="141"/>
    </location>
</feature>
<comment type="subcellular location">
    <subcellularLocation>
        <location evidence="1">Membrane</location>
        <topology evidence="1">Multi-pass membrane protein</topology>
    </subcellularLocation>
</comment>
<dbReference type="GO" id="GO:0016020">
    <property type="term" value="C:membrane"/>
    <property type="evidence" value="ECO:0007669"/>
    <property type="project" value="UniProtKB-SubCell"/>
</dbReference>
<evidence type="ECO:0000256" key="3">
    <source>
        <dbReference type="ARBA" id="ARBA00022692"/>
    </source>
</evidence>
<keyword evidence="3 7" id="KW-0812">Transmembrane</keyword>
<feature type="region of interest" description="Disordered" evidence="6">
    <location>
        <begin position="44"/>
        <end position="63"/>
    </location>
</feature>
<evidence type="ECO:0000313" key="9">
    <source>
        <dbReference type="Proteomes" id="UP000678499"/>
    </source>
</evidence>
<feature type="compositionally biased region" description="Low complexity" evidence="6">
    <location>
        <begin position="173"/>
        <end position="193"/>
    </location>
</feature>
<feature type="transmembrane region" description="Helical" evidence="7">
    <location>
        <begin position="17"/>
        <end position="38"/>
    </location>
</feature>
<dbReference type="GO" id="GO:0005794">
    <property type="term" value="C:Golgi apparatus"/>
    <property type="evidence" value="ECO:0007669"/>
    <property type="project" value="TreeGrafter"/>
</dbReference>
<keyword evidence="5 7" id="KW-0472">Membrane</keyword>
<feature type="compositionally biased region" description="Low complexity" evidence="6">
    <location>
        <begin position="44"/>
        <end position="59"/>
    </location>
</feature>
<dbReference type="Proteomes" id="UP000678499">
    <property type="component" value="Unassembled WGS sequence"/>
</dbReference>
<dbReference type="PANTHER" id="PTHR12608:SF1">
    <property type="entry name" value="TRANSMEMBRANE PROTEIN 165"/>
    <property type="match status" value="1"/>
</dbReference>
<name>A0A7R9GHW0_9CRUS</name>
<feature type="region of interest" description="Disordered" evidence="6">
    <location>
        <begin position="262"/>
        <end position="380"/>
    </location>
</feature>
<evidence type="ECO:0008006" key="10">
    <source>
        <dbReference type="Google" id="ProtNLM"/>
    </source>
</evidence>
<evidence type="ECO:0000256" key="6">
    <source>
        <dbReference type="SAM" id="MobiDB-lite"/>
    </source>
</evidence>
<keyword evidence="9" id="KW-1185">Reference proteome</keyword>
<evidence type="ECO:0000256" key="5">
    <source>
        <dbReference type="ARBA" id="ARBA00023136"/>
    </source>
</evidence>
<dbReference type="InterPro" id="IPR001727">
    <property type="entry name" value="GDT1-like"/>
</dbReference>
<gene>
    <name evidence="8" type="ORF">NMOB1V02_LOCUS10784</name>
</gene>
<dbReference type="GO" id="GO:0032472">
    <property type="term" value="P:Golgi calcium ion transport"/>
    <property type="evidence" value="ECO:0007669"/>
    <property type="project" value="TreeGrafter"/>
</dbReference>
<dbReference type="EMBL" id="OA886983">
    <property type="protein sequence ID" value="CAD7283166.1"/>
    <property type="molecule type" value="Genomic_DNA"/>
</dbReference>
<sequence length="503" mass="53962">MVLVRVSRNNFAAGANYSWSVNVVVVLMMAAVFIDAVADRVSSSTPPSTSSFHEPTHPSVSSTRVVGLSTVAAELLSSLEPVTLTTPRRWANSKNADDEDDSMISNETNRQHHEQQTSLSQHWALPGADATTTTTTGGFNNDTSTEFPFSWLLNPSMLLAEEERVDAKTAAPGTTTTGSSTNDTDSGGSSNNNRRPDVPKNAPKQTALGYAVHVIPRMYTQYISAGLFLLFGLKMLWDGFRMKPDEGQAELDEVQADVRRIEEEEKGEGGSGEERQPQQGGQDMTMATIAVETTGGASSSSLSLDSPQPAPGSWMTTTTTTPTTRGPKSRSSNNNNDNSRKLSSSQQISSHVIEEQQAAAPKPCLTEKSGNTDSNSEHQNRSCNYCWTIAASLRGASKRVSRAVPPGCRPFVQGFTMTLLAEWGDRSQISTVVLALTNNVWGVVTGGTLGHAMCTGVAVIGGRLLASKISVKTVTIIGGFVFLVFAVTSLFLTSDWKFVAPWQ</sequence>
<evidence type="ECO:0000256" key="4">
    <source>
        <dbReference type="ARBA" id="ARBA00022989"/>
    </source>
</evidence>
<dbReference type="GO" id="GO:0005384">
    <property type="term" value="F:manganese ion transmembrane transporter activity"/>
    <property type="evidence" value="ECO:0007669"/>
    <property type="project" value="TreeGrafter"/>
</dbReference>
<feature type="compositionally biased region" description="Low complexity" evidence="6">
    <location>
        <begin position="316"/>
        <end position="357"/>
    </location>
</feature>
<dbReference type="Pfam" id="PF01169">
    <property type="entry name" value="GDT1"/>
    <property type="match status" value="1"/>
</dbReference>
<reference evidence="8" key="1">
    <citation type="submission" date="2020-11" db="EMBL/GenBank/DDBJ databases">
        <authorList>
            <person name="Tran Van P."/>
        </authorList>
    </citation>
    <scope>NUCLEOTIDE SEQUENCE</scope>
</reference>
<proteinExistence type="inferred from homology"/>
<accession>A0A7R9GHW0</accession>
<dbReference type="EMBL" id="CAJPEX010004946">
    <property type="protein sequence ID" value="CAG0923318.1"/>
    <property type="molecule type" value="Genomic_DNA"/>
</dbReference>
<feature type="transmembrane region" description="Helical" evidence="7">
    <location>
        <begin position="473"/>
        <end position="492"/>
    </location>
</feature>
<evidence type="ECO:0000256" key="7">
    <source>
        <dbReference type="SAM" id="Phobius"/>
    </source>
</evidence>
<dbReference type="PANTHER" id="PTHR12608">
    <property type="entry name" value="TRANSMEMBRANE PROTEIN HTP-1 RELATED"/>
    <property type="match status" value="1"/>
</dbReference>
<evidence type="ECO:0000256" key="2">
    <source>
        <dbReference type="ARBA" id="ARBA00009190"/>
    </source>
</evidence>
<organism evidence="8">
    <name type="scientific">Notodromas monacha</name>
    <dbReference type="NCBI Taxonomy" id="399045"/>
    <lineage>
        <taxon>Eukaryota</taxon>
        <taxon>Metazoa</taxon>
        <taxon>Ecdysozoa</taxon>
        <taxon>Arthropoda</taxon>
        <taxon>Crustacea</taxon>
        <taxon>Oligostraca</taxon>
        <taxon>Ostracoda</taxon>
        <taxon>Podocopa</taxon>
        <taxon>Podocopida</taxon>
        <taxon>Cypridocopina</taxon>
        <taxon>Cypridoidea</taxon>
        <taxon>Cyprididae</taxon>
        <taxon>Notodromas</taxon>
    </lineage>
</organism>
<evidence type="ECO:0000256" key="1">
    <source>
        <dbReference type="ARBA" id="ARBA00004141"/>
    </source>
</evidence>
<feature type="region of interest" description="Disordered" evidence="6">
    <location>
        <begin position="169"/>
        <end position="203"/>
    </location>
</feature>
<dbReference type="GO" id="GO:0032468">
    <property type="term" value="P:Golgi calcium ion homeostasis"/>
    <property type="evidence" value="ECO:0007669"/>
    <property type="project" value="TreeGrafter"/>
</dbReference>
<feature type="region of interest" description="Disordered" evidence="6">
    <location>
        <begin position="87"/>
        <end position="141"/>
    </location>
</feature>
<protein>
    <recommendedName>
        <fullName evidence="10">GDT1 family protein</fullName>
    </recommendedName>
</protein>
<dbReference type="OrthoDB" id="442680at2759"/>
<evidence type="ECO:0000313" key="8">
    <source>
        <dbReference type="EMBL" id="CAD7283166.1"/>
    </source>
</evidence>
<dbReference type="GO" id="GO:0015085">
    <property type="term" value="F:calcium ion transmembrane transporter activity"/>
    <property type="evidence" value="ECO:0007669"/>
    <property type="project" value="TreeGrafter"/>
</dbReference>
<dbReference type="AlphaFoldDB" id="A0A7R9GHW0"/>
<keyword evidence="4 7" id="KW-1133">Transmembrane helix</keyword>